<name>A0ABX4GHK8_9PSED</name>
<dbReference type="Proteomes" id="UP000216897">
    <property type="component" value="Unassembled WGS sequence"/>
</dbReference>
<evidence type="ECO:0000313" key="3">
    <source>
        <dbReference type="Proteomes" id="UP000216897"/>
    </source>
</evidence>
<feature type="region of interest" description="Disordered" evidence="1">
    <location>
        <begin position="42"/>
        <end position="65"/>
    </location>
</feature>
<keyword evidence="3" id="KW-1185">Reference proteome</keyword>
<sequence length="65" mass="7346">MPDEHNGMDLESLLDGDELEQLKAEAERRGVSPEQLAKIGIQQQIAQRTKPKAMTGKIQAFRRKD</sequence>
<dbReference type="EMBL" id="NQKG01000022">
    <property type="protein sequence ID" value="OZY53603.1"/>
    <property type="molecule type" value="Genomic_DNA"/>
</dbReference>
<protein>
    <submittedName>
        <fullName evidence="2">Uncharacterized protein</fullName>
    </submittedName>
</protein>
<evidence type="ECO:0000313" key="2">
    <source>
        <dbReference type="EMBL" id="OZY53603.1"/>
    </source>
</evidence>
<reference evidence="2 3" key="1">
    <citation type="submission" date="2017-08" db="EMBL/GenBank/DDBJ databases">
        <title>Genomic and metabolic characterisation of spoilage-associated Pseudomonas species.</title>
        <authorList>
            <person name="Stanborough T."/>
            <person name="Fegan N."/>
            <person name="Powell S.M."/>
            <person name="Singh T."/>
            <person name="Tamplin M.L."/>
            <person name="Chandry P.S."/>
        </authorList>
    </citation>
    <scope>NUCLEOTIDE SEQUENCE [LARGE SCALE GENOMIC DNA]</scope>
    <source>
        <strain evidence="2 3">L1814</strain>
    </source>
</reference>
<comment type="caution">
    <text evidence="2">The sequence shown here is derived from an EMBL/GenBank/DDBJ whole genome shotgun (WGS) entry which is preliminary data.</text>
</comment>
<gene>
    <name evidence="2" type="ORF">CJF38_18830</name>
</gene>
<organism evidence="2 3">
    <name type="scientific">Pseudomonas lundensis</name>
    <dbReference type="NCBI Taxonomy" id="86185"/>
    <lineage>
        <taxon>Bacteria</taxon>
        <taxon>Pseudomonadati</taxon>
        <taxon>Pseudomonadota</taxon>
        <taxon>Gammaproteobacteria</taxon>
        <taxon>Pseudomonadales</taxon>
        <taxon>Pseudomonadaceae</taxon>
        <taxon>Pseudomonas</taxon>
    </lineage>
</organism>
<proteinExistence type="predicted"/>
<dbReference type="RefSeq" id="WP_095022801.1">
    <property type="nucleotide sequence ID" value="NZ_JAAQXW010000003.1"/>
</dbReference>
<evidence type="ECO:0000256" key="1">
    <source>
        <dbReference type="SAM" id="MobiDB-lite"/>
    </source>
</evidence>
<accession>A0ABX4GHK8</accession>